<feature type="transmembrane region" description="Helical" evidence="7">
    <location>
        <begin position="87"/>
        <end position="104"/>
    </location>
</feature>
<evidence type="ECO:0000256" key="2">
    <source>
        <dbReference type="ARBA" id="ARBA00022448"/>
    </source>
</evidence>
<feature type="transmembrane region" description="Helical" evidence="7">
    <location>
        <begin position="12"/>
        <end position="32"/>
    </location>
</feature>
<protein>
    <submittedName>
        <fullName evidence="8">FUSC family protein</fullName>
    </submittedName>
</protein>
<dbReference type="Pfam" id="PF04632">
    <property type="entry name" value="FUSC"/>
    <property type="match status" value="1"/>
</dbReference>
<evidence type="ECO:0000256" key="4">
    <source>
        <dbReference type="ARBA" id="ARBA00022692"/>
    </source>
</evidence>
<feature type="transmembrane region" description="Helical" evidence="7">
    <location>
        <begin position="111"/>
        <end position="130"/>
    </location>
</feature>
<comment type="subcellular location">
    <subcellularLocation>
        <location evidence="1">Cell membrane</location>
        <topology evidence="1">Multi-pass membrane protein</topology>
    </subcellularLocation>
</comment>
<feature type="transmembrane region" description="Helical" evidence="7">
    <location>
        <begin position="142"/>
        <end position="161"/>
    </location>
</feature>
<evidence type="ECO:0000256" key="7">
    <source>
        <dbReference type="SAM" id="Phobius"/>
    </source>
</evidence>
<feature type="transmembrane region" description="Helical" evidence="7">
    <location>
        <begin position="479"/>
        <end position="499"/>
    </location>
</feature>
<dbReference type="PANTHER" id="PTHR30509:SF9">
    <property type="entry name" value="MULTIDRUG RESISTANCE PROTEIN MDTO"/>
    <property type="match status" value="1"/>
</dbReference>
<feature type="transmembrane region" description="Helical" evidence="7">
    <location>
        <begin position="455"/>
        <end position="472"/>
    </location>
</feature>
<dbReference type="EMBL" id="JARYGZ010000003">
    <property type="protein sequence ID" value="MDH7640618.1"/>
    <property type="molecule type" value="Genomic_DNA"/>
</dbReference>
<feature type="transmembrane region" description="Helical" evidence="7">
    <location>
        <begin position="403"/>
        <end position="420"/>
    </location>
</feature>
<feature type="transmembrane region" description="Helical" evidence="7">
    <location>
        <begin position="63"/>
        <end position="81"/>
    </location>
</feature>
<dbReference type="RefSeq" id="WP_281045969.1">
    <property type="nucleotide sequence ID" value="NZ_JARYGZ010000003.1"/>
</dbReference>
<comment type="caution">
    <text evidence="8">The sequence shown here is derived from an EMBL/GenBank/DDBJ whole genome shotgun (WGS) entry which is preliminary data.</text>
</comment>
<evidence type="ECO:0000256" key="5">
    <source>
        <dbReference type="ARBA" id="ARBA00022989"/>
    </source>
</evidence>
<evidence type="ECO:0000256" key="3">
    <source>
        <dbReference type="ARBA" id="ARBA00022475"/>
    </source>
</evidence>
<keyword evidence="4 7" id="KW-0812">Transmembrane</keyword>
<name>A0ABT6N681_9SPHN</name>
<feature type="transmembrane region" description="Helical" evidence="7">
    <location>
        <begin position="376"/>
        <end position="397"/>
    </location>
</feature>
<keyword evidence="3" id="KW-1003">Cell membrane</keyword>
<proteinExistence type="predicted"/>
<evidence type="ECO:0000256" key="1">
    <source>
        <dbReference type="ARBA" id="ARBA00004651"/>
    </source>
</evidence>
<feature type="transmembrane region" description="Helical" evidence="7">
    <location>
        <begin position="432"/>
        <end position="449"/>
    </location>
</feature>
<evidence type="ECO:0000256" key="6">
    <source>
        <dbReference type="ARBA" id="ARBA00023136"/>
    </source>
</evidence>
<dbReference type="PANTHER" id="PTHR30509">
    <property type="entry name" value="P-HYDROXYBENZOIC ACID EFFLUX PUMP SUBUNIT-RELATED"/>
    <property type="match status" value="1"/>
</dbReference>
<feature type="transmembrane region" description="Helical" evidence="7">
    <location>
        <begin position="511"/>
        <end position="532"/>
    </location>
</feature>
<keyword evidence="2" id="KW-0813">Transport</keyword>
<reference evidence="8" key="1">
    <citation type="submission" date="2023-04" db="EMBL/GenBank/DDBJ databases">
        <title>Sphingomonas sp. MAHUQ-71 isolated from rice field.</title>
        <authorList>
            <person name="Huq M.A."/>
        </authorList>
    </citation>
    <scope>NUCLEOTIDE SEQUENCE</scope>
    <source>
        <strain evidence="8">MAHUQ-71</strain>
    </source>
</reference>
<keyword evidence="9" id="KW-1185">Reference proteome</keyword>
<dbReference type="Proteomes" id="UP001160625">
    <property type="component" value="Unassembled WGS sequence"/>
</dbReference>
<feature type="transmembrane region" description="Helical" evidence="7">
    <location>
        <begin position="38"/>
        <end position="56"/>
    </location>
</feature>
<keyword evidence="5 7" id="KW-1133">Transmembrane helix</keyword>
<sequence>MKTLVRADADAVLFSVKCFVAAMLAYYVALRIGLNRPFWAVVTSYIIAQPLSGAVLSKAVFRLAGTVLGASVSVLLVPTFVNAPAVLTLALSLWLGLCIYLAQLDRTPRAYVFLLAGYTASIIGIPSVQVPGTIFNTAILRVQEITIGILSASLIHGIIFPRSVTSLLLKRIDAILADARRWSIASLAGAREARLDIERRRLAIDVAELHQLSIHLPFDTERILPRVRTVRALQDRLSMLLPLASTIEDRLAELEGCPGGVPEPVSALVTRVRGWIDQECAGPDREASADALIAEARALEPIARQTPETGPETTLVWRDMLLLNLLSRLAELVASLRDAHLLRDQVRSPSFTAISPRIPELLRATSRRPLHLDRGLAMRSAFGTIATIAIGCTFWIATAWKDGGGAVLIAGIACALFGGFDNPRAAIGRMQLGSTIGLVASIFYAYTVLPRVTDFVTLAAVLAPMLLIMGVMMGKPTTAAVGVGFLIGFPATVGLNASYTPDFGPQFNGAIAQFIGIGFAMSTVGLFITIGAEDRFARLAKAGWRDVARRARGRAPDGARWMALMLDRVGLMLPAMGKGVDPGKPLLDALLDMRIGFVAGELDLLRKGATEEERVLIAETLGSVGDHFAHLRASKAGPPKPEVLDDIDRAVAVFARDEEPSRRRDGLILLTSLRRNLFPAAPAYGAAA</sequence>
<organism evidence="8 9">
    <name type="scientific">Sphingomonas oryzagri</name>
    <dbReference type="NCBI Taxonomy" id="3042314"/>
    <lineage>
        <taxon>Bacteria</taxon>
        <taxon>Pseudomonadati</taxon>
        <taxon>Pseudomonadota</taxon>
        <taxon>Alphaproteobacteria</taxon>
        <taxon>Sphingomonadales</taxon>
        <taxon>Sphingomonadaceae</taxon>
        <taxon>Sphingomonas</taxon>
    </lineage>
</organism>
<keyword evidence="6 7" id="KW-0472">Membrane</keyword>
<accession>A0ABT6N681</accession>
<gene>
    <name evidence="8" type="ORF">QGN17_17930</name>
</gene>
<evidence type="ECO:0000313" key="8">
    <source>
        <dbReference type="EMBL" id="MDH7640618.1"/>
    </source>
</evidence>
<evidence type="ECO:0000313" key="9">
    <source>
        <dbReference type="Proteomes" id="UP001160625"/>
    </source>
</evidence>
<dbReference type="InterPro" id="IPR006726">
    <property type="entry name" value="PHBA_efflux_AaeB/fusaric-R"/>
</dbReference>